<feature type="compositionally biased region" description="Polar residues" evidence="1">
    <location>
        <begin position="351"/>
        <end position="361"/>
    </location>
</feature>
<protein>
    <submittedName>
        <fullName evidence="2">Uncharacterized protein</fullName>
    </submittedName>
</protein>
<proteinExistence type="predicted"/>
<feature type="compositionally biased region" description="Low complexity" evidence="1">
    <location>
        <begin position="369"/>
        <end position="391"/>
    </location>
</feature>
<name>A0A8H3F388_9LECA</name>
<feature type="region of interest" description="Disordered" evidence="1">
    <location>
        <begin position="348"/>
        <end position="391"/>
    </location>
</feature>
<dbReference type="Proteomes" id="UP000664534">
    <property type="component" value="Unassembled WGS sequence"/>
</dbReference>
<evidence type="ECO:0000256" key="1">
    <source>
        <dbReference type="SAM" id="MobiDB-lite"/>
    </source>
</evidence>
<reference evidence="2" key="1">
    <citation type="submission" date="2021-03" db="EMBL/GenBank/DDBJ databases">
        <authorList>
            <person name="Tagirdzhanova G."/>
        </authorList>
    </citation>
    <scope>NUCLEOTIDE SEQUENCE</scope>
</reference>
<comment type="caution">
    <text evidence="2">The sequence shown here is derived from an EMBL/GenBank/DDBJ whole genome shotgun (WGS) entry which is preliminary data.</text>
</comment>
<evidence type="ECO:0000313" key="2">
    <source>
        <dbReference type="EMBL" id="CAF9918491.1"/>
    </source>
</evidence>
<dbReference type="OrthoDB" id="73875at2759"/>
<dbReference type="EMBL" id="CAJPDT010000020">
    <property type="protein sequence ID" value="CAF9918491.1"/>
    <property type="molecule type" value="Genomic_DNA"/>
</dbReference>
<accession>A0A8H3F388</accession>
<sequence length="412" mass="41565">MQVHPALWSLGQWPTSLSGSFGSPTSAARSSISSGASNSLPPLTSNSSANLRATITSNTPIPMSSTAIPDAMLSLFCYPFQDPDAGPAFSGCRCDGLNGTFPYLSSSSGQSDYSLCGYITTPTIASATAAPFTTTESNGDVVACASSAYYNFAVNEIPTCAGASSIVSTVASIASIYSVSTASVASVSAASVSAASASAASASAVQASVAAVPTAGCWILSDDGAGGSSFEIYDINGWAGSKGEKLFKQERGCGILSGKKFYARETLFTRGTNEPEVQMRDTQYAYFGLMFFKAGCVERAVHSAGGPPPGTKPGELACQHKKDLSDHQSNAVTSIRAEQLKVVKTVADGGSANSPLSTSNEEMALVDTSPSSPAAAGGSQPDPNLVASASAALPPLLAAQSGSPATPTATSG</sequence>
<organism evidence="2 3">
    <name type="scientific">Imshaugia aleurites</name>
    <dbReference type="NCBI Taxonomy" id="172621"/>
    <lineage>
        <taxon>Eukaryota</taxon>
        <taxon>Fungi</taxon>
        <taxon>Dikarya</taxon>
        <taxon>Ascomycota</taxon>
        <taxon>Pezizomycotina</taxon>
        <taxon>Lecanoromycetes</taxon>
        <taxon>OSLEUM clade</taxon>
        <taxon>Lecanoromycetidae</taxon>
        <taxon>Lecanorales</taxon>
        <taxon>Lecanorineae</taxon>
        <taxon>Parmeliaceae</taxon>
        <taxon>Imshaugia</taxon>
    </lineage>
</organism>
<keyword evidence="3" id="KW-1185">Reference proteome</keyword>
<gene>
    <name evidence="2" type="ORF">IMSHALPRED_004320</name>
</gene>
<dbReference type="AlphaFoldDB" id="A0A8H3F388"/>
<evidence type="ECO:0000313" key="3">
    <source>
        <dbReference type="Proteomes" id="UP000664534"/>
    </source>
</evidence>